<dbReference type="Pfam" id="PF13912">
    <property type="entry name" value="zf-C2H2_6"/>
    <property type="match status" value="1"/>
</dbReference>
<evidence type="ECO:0000313" key="10">
    <source>
        <dbReference type="EMBL" id="GFQ97625.1"/>
    </source>
</evidence>
<keyword evidence="2" id="KW-0479">Metal-binding</keyword>
<dbReference type="InterPro" id="IPR013087">
    <property type="entry name" value="Znf_C2H2_type"/>
</dbReference>
<evidence type="ECO:0000256" key="6">
    <source>
        <dbReference type="ARBA" id="ARBA00023242"/>
    </source>
</evidence>
<dbReference type="Pfam" id="PF00096">
    <property type="entry name" value="zf-C2H2"/>
    <property type="match status" value="2"/>
</dbReference>
<gene>
    <name evidence="10" type="primary">NCL1_54809</name>
    <name evidence="10" type="ORF">TNCT_32423</name>
</gene>
<feature type="domain" description="C2H2-type" evidence="9">
    <location>
        <begin position="59"/>
        <end position="81"/>
    </location>
</feature>
<dbReference type="OrthoDB" id="6432158at2759"/>
<dbReference type="EMBL" id="BMAO01034591">
    <property type="protein sequence ID" value="GFQ97625.1"/>
    <property type="molecule type" value="Genomic_DNA"/>
</dbReference>
<feature type="compositionally biased region" description="Low complexity" evidence="8">
    <location>
        <begin position="220"/>
        <end position="238"/>
    </location>
</feature>
<name>A0A8X6L4P7_TRICU</name>
<dbReference type="PANTHER" id="PTHR24376:SF235">
    <property type="entry name" value="C2H2-TYPE DOMAIN-CONTAINING PROTEIN"/>
    <property type="match status" value="1"/>
</dbReference>
<keyword evidence="4 7" id="KW-0863">Zinc-finger</keyword>
<dbReference type="GO" id="GO:0000978">
    <property type="term" value="F:RNA polymerase II cis-regulatory region sequence-specific DNA binding"/>
    <property type="evidence" value="ECO:0007669"/>
    <property type="project" value="TreeGrafter"/>
</dbReference>
<dbReference type="Gene3D" id="3.30.160.60">
    <property type="entry name" value="Classic Zinc Finger"/>
    <property type="match status" value="6"/>
</dbReference>
<evidence type="ECO:0000256" key="8">
    <source>
        <dbReference type="SAM" id="MobiDB-lite"/>
    </source>
</evidence>
<dbReference type="PROSITE" id="PS00028">
    <property type="entry name" value="ZINC_FINGER_C2H2_1"/>
    <property type="match status" value="6"/>
</dbReference>
<comment type="caution">
    <text evidence="10">The sequence shown here is derived from an EMBL/GenBank/DDBJ whole genome shotgun (WGS) entry which is preliminary data.</text>
</comment>
<evidence type="ECO:0000256" key="7">
    <source>
        <dbReference type="PROSITE-ProRule" id="PRU00042"/>
    </source>
</evidence>
<keyword evidence="3" id="KW-0677">Repeat</keyword>
<feature type="compositionally biased region" description="Polar residues" evidence="8">
    <location>
        <begin position="239"/>
        <end position="252"/>
    </location>
</feature>
<feature type="region of interest" description="Disordered" evidence="8">
    <location>
        <begin position="216"/>
        <end position="252"/>
    </location>
</feature>
<feature type="domain" description="C2H2-type" evidence="9">
    <location>
        <begin position="3"/>
        <end position="30"/>
    </location>
</feature>
<dbReference type="GO" id="GO:0008270">
    <property type="term" value="F:zinc ion binding"/>
    <property type="evidence" value="ECO:0007669"/>
    <property type="project" value="UniProtKB-KW"/>
</dbReference>
<dbReference type="PROSITE" id="PS50157">
    <property type="entry name" value="ZINC_FINGER_C2H2_2"/>
    <property type="match status" value="5"/>
</dbReference>
<evidence type="ECO:0000256" key="4">
    <source>
        <dbReference type="ARBA" id="ARBA00022771"/>
    </source>
</evidence>
<dbReference type="GO" id="GO:0001228">
    <property type="term" value="F:DNA-binding transcription activator activity, RNA polymerase II-specific"/>
    <property type="evidence" value="ECO:0007669"/>
    <property type="project" value="TreeGrafter"/>
</dbReference>
<dbReference type="SUPFAM" id="SSF57667">
    <property type="entry name" value="beta-beta-alpha zinc fingers"/>
    <property type="match status" value="3"/>
</dbReference>
<keyword evidence="6" id="KW-0539">Nucleus</keyword>
<dbReference type="GO" id="GO:0005634">
    <property type="term" value="C:nucleus"/>
    <property type="evidence" value="ECO:0007669"/>
    <property type="project" value="UniProtKB-SubCell"/>
</dbReference>
<feature type="domain" description="C2H2-type" evidence="9">
    <location>
        <begin position="161"/>
        <end position="188"/>
    </location>
</feature>
<dbReference type="PANTHER" id="PTHR24376">
    <property type="entry name" value="ZINC FINGER PROTEIN"/>
    <property type="match status" value="1"/>
</dbReference>
<evidence type="ECO:0000259" key="9">
    <source>
        <dbReference type="PROSITE" id="PS50157"/>
    </source>
</evidence>
<dbReference type="SMART" id="SM00355">
    <property type="entry name" value="ZnF_C2H2"/>
    <property type="match status" value="8"/>
</dbReference>
<comment type="subcellular location">
    <subcellularLocation>
        <location evidence="1">Nucleus</location>
    </subcellularLocation>
</comment>
<evidence type="ECO:0000256" key="2">
    <source>
        <dbReference type="ARBA" id="ARBA00022723"/>
    </source>
</evidence>
<evidence type="ECO:0000256" key="3">
    <source>
        <dbReference type="ARBA" id="ARBA00022737"/>
    </source>
</evidence>
<organism evidence="10 11">
    <name type="scientific">Trichonephila clavata</name>
    <name type="common">Joro spider</name>
    <name type="synonym">Nephila clavata</name>
    <dbReference type="NCBI Taxonomy" id="2740835"/>
    <lineage>
        <taxon>Eukaryota</taxon>
        <taxon>Metazoa</taxon>
        <taxon>Ecdysozoa</taxon>
        <taxon>Arthropoda</taxon>
        <taxon>Chelicerata</taxon>
        <taxon>Arachnida</taxon>
        <taxon>Araneae</taxon>
        <taxon>Araneomorphae</taxon>
        <taxon>Entelegynae</taxon>
        <taxon>Araneoidea</taxon>
        <taxon>Nephilidae</taxon>
        <taxon>Trichonephila</taxon>
    </lineage>
</organism>
<keyword evidence="11" id="KW-1185">Reference proteome</keyword>
<evidence type="ECO:0000256" key="5">
    <source>
        <dbReference type="ARBA" id="ARBA00022833"/>
    </source>
</evidence>
<dbReference type="Proteomes" id="UP000887116">
    <property type="component" value="Unassembled WGS sequence"/>
</dbReference>
<dbReference type="FunFam" id="3.30.160.60:FF:000100">
    <property type="entry name" value="Zinc finger 45-like"/>
    <property type="match status" value="1"/>
</dbReference>
<proteinExistence type="predicted"/>
<protein>
    <submittedName>
        <fullName evidence="10">Zinc finger protein</fullName>
    </submittedName>
</protein>
<accession>A0A8X6L4P7</accession>
<evidence type="ECO:0000313" key="11">
    <source>
        <dbReference type="Proteomes" id="UP000887116"/>
    </source>
</evidence>
<reference evidence="10" key="1">
    <citation type="submission" date="2020-07" db="EMBL/GenBank/DDBJ databases">
        <title>Multicomponent nature underlies the extraordinary mechanical properties of spider dragline silk.</title>
        <authorList>
            <person name="Kono N."/>
            <person name="Nakamura H."/>
            <person name="Mori M."/>
            <person name="Yoshida Y."/>
            <person name="Ohtoshi R."/>
            <person name="Malay A.D."/>
            <person name="Moran D.A.P."/>
            <person name="Tomita M."/>
            <person name="Numata K."/>
            <person name="Arakawa K."/>
        </authorList>
    </citation>
    <scope>NUCLEOTIDE SEQUENCE</scope>
</reference>
<keyword evidence="5" id="KW-0862">Zinc</keyword>
<feature type="domain" description="C2H2-type" evidence="9">
    <location>
        <begin position="98"/>
        <end position="125"/>
    </location>
</feature>
<dbReference type="AlphaFoldDB" id="A0A8X6L4P7"/>
<evidence type="ECO:0000256" key="1">
    <source>
        <dbReference type="ARBA" id="ARBA00004123"/>
    </source>
</evidence>
<feature type="domain" description="C2H2-type" evidence="9">
    <location>
        <begin position="31"/>
        <end position="58"/>
    </location>
</feature>
<dbReference type="InterPro" id="IPR036236">
    <property type="entry name" value="Znf_C2H2_sf"/>
</dbReference>
<sequence length="372" mass="42659">MPFKCTYCDSPFKHKRSRDRHHKLHTGEKKYKCSKCPSNFSRSDHLSAHMKKHDKRRPYKCQYCNLFYKTVASLTSHTQIHKRRVLGNSPEKAAQQRFRCLRCTKTFDTAPELKTHCRTHNQDNGRRRGQYMPCHFCHGTFPSIKLLQIHVGKRHPLETLGKCPTCSKKFSTLEALLEHKKSHEDAQASSQFPCTWCGEKKFPSLESMQKHVAETHFPMGSNTGSSTAASSSSPWSNPRTTPDAPNQKSSPSGSAIQCCHCTMYFDNPMDLTRHMATTHGSYAEMKSSGYPMGNYYNYHDRIQAQQTQGFLLRNPQGRSKSSSPRQNPISDVYMNNPLYYLNYQCFRVLTCAVNVQKVLRILILSKNISAFI</sequence>